<proteinExistence type="predicted"/>
<gene>
    <name evidence="1" type="ORF">UX85_C0001G0166</name>
</gene>
<dbReference type="InterPro" id="IPR024524">
    <property type="entry name" value="DUF3800"/>
</dbReference>
<organism evidence="1 2">
    <name type="scientific">Candidatus Beckwithbacteria bacterium GW2011_GWB1_47_15</name>
    <dbReference type="NCBI Taxonomy" id="1618371"/>
    <lineage>
        <taxon>Bacteria</taxon>
        <taxon>Candidatus Beckwithiibacteriota</taxon>
    </lineage>
</organism>
<name>A0A0G1RXV9_9BACT</name>
<reference evidence="1 2" key="1">
    <citation type="journal article" date="2015" name="Nature">
        <title>rRNA introns, odd ribosomes, and small enigmatic genomes across a large radiation of phyla.</title>
        <authorList>
            <person name="Brown C.T."/>
            <person name="Hug L.A."/>
            <person name="Thomas B.C."/>
            <person name="Sharon I."/>
            <person name="Castelle C.J."/>
            <person name="Singh A."/>
            <person name="Wilkins M.J."/>
            <person name="Williams K.H."/>
            <person name="Banfield J.F."/>
        </authorList>
    </citation>
    <scope>NUCLEOTIDE SEQUENCE [LARGE SCALE GENOMIC DNA]</scope>
</reference>
<dbReference type="EMBL" id="LCNT01000001">
    <property type="protein sequence ID" value="KKU61952.1"/>
    <property type="molecule type" value="Genomic_DNA"/>
</dbReference>
<accession>A0A0G1RXV9</accession>
<comment type="caution">
    <text evidence="1">The sequence shown here is derived from an EMBL/GenBank/DDBJ whole genome shotgun (WGS) entry which is preliminary data.</text>
</comment>
<evidence type="ECO:0000313" key="1">
    <source>
        <dbReference type="EMBL" id="KKU61952.1"/>
    </source>
</evidence>
<dbReference type="Pfam" id="PF12686">
    <property type="entry name" value="DUF3800"/>
    <property type="match status" value="1"/>
</dbReference>
<evidence type="ECO:0008006" key="3">
    <source>
        <dbReference type="Google" id="ProtNLM"/>
    </source>
</evidence>
<dbReference type="Proteomes" id="UP000033860">
    <property type="component" value="Unassembled WGS sequence"/>
</dbReference>
<protein>
    <recommendedName>
        <fullName evidence="3">DUF3800 domain-containing protein</fullName>
    </recommendedName>
</protein>
<evidence type="ECO:0000313" key="2">
    <source>
        <dbReference type="Proteomes" id="UP000033860"/>
    </source>
</evidence>
<dbReference type="AlphaFoldDB" id="A0A0G1RXV9"/>
<sequence length="272" mass="31495">MKNYFAFIDESGNSTQERFFGLGLMLMDDEIGDFYDAMKPHYEKAFNIAKSNKITRVKELEKNADLKQLSSLASSHIHFELKFKYVNFTNNVVYRDLVATYFNFKEVRFCALIIDRQTYSNTTKKGITLNPWDVYINQASMLLANNIREITPCNVCVLADDLSKPTYIKKSFEKSLKDALEYRLKKRGISNSVFGVTRLESHSSLLLQVSDILLGAVMYDYKKKIGLISEKLSQRQEIVTEKIRSILKTKSLAVNKTFHQPNYFSVWELKKP</sequence>